<dbReference type="InterPro" id="IPR013249">
    <property type="entry name" value="RNA_pol_sigma70_r4_t2"/>
</dbReference>
<dbReference type="CDD" id="cd06171">
    <property type="entry name" value="Sigma70_r4"/>
    <property type="match status" value="1"/>
</dbReference>
<sequence length="186" mass="20831">MLSMRGCTSCSLGVTVAADALETELETIYAGQWRLLVEVAFKVLGCRSLAEDVVQEAFLKLWEGRAVQNIQCPVRYLFRVVRNQAIDRLRRLILENRYHVDEASLGEQVAATPSPERATLGQCEWSALLEALDELPERARTAFAMTQLEGYSQREVAARLGASPTAVHFLIRDALGHCRDRLKPDD</sequence>
<evidence type="ECO:0000313" key="7">
    <source>
        <dbReference type="EMBL" id="SEI40526.1"/>
    </source>
</evidence>
<keyword evidence="3" id="KW-0731">Sigma factor</keyword>
<reference evidence="7 8" key="1">
    <citation type="submission" date="2016-10" db="EMBL/GenBank/DDBJ databases">
        <authorList>
            <person name="de Groot N.N."/>
        </authorList>
    </citation>
    <scope>NUCLEOTIDE SEQUENCE [LARGE SCALE GENOMIC DNA]</scope>
    <source>
        <strain evidence="7 8">DSM 373</strain>
    </source>
</reference>
<dbReference type="InterPro" id="IPR039425">
    <property type="entry name" value="RNA_pol_sigma-70-like"/>
</dbReference>
<evidence type="ECO:0000256" key="1">
    <source>
        <dbReference type="ARBA" id="ARBA00010641"/>
    </source>
</evidence>
<dbReference type="PANTHER" id="PTHR43133:SF63">
    <property type="entry name" value="RNA POLYMERASE SIGMA FACTOR FECI-RELATED"/>
    <property type="match status" value="1"/>
</dbReference>
<evidence type="ECO:0000259" key="5">
    <source>
        <dbReference type="Pfam" id="PF04542"/>
    </source>
</evidence>
<protein>
    <submittedName>
        <fullName evidence="7">RNA polymerase sigma-70 factor, ECF subfamily</fullName>
    </submittedName>
</protein>
<proteinExistence type="inferred from homology"/>
<dbReference type="GO" id="GO:0003677">
    <property type="term" value="F:DNA binding"/>
    <property type="evidence" value="ECO:0007669"/>
    <property type="project" value="InterPro"/>
</dbReference>
<dbReference type="NCBIfam" id="TIGR02937">
    <property type="entry name" value="sigma70-ECF"/>
    <property type="match status" value="1"/>
</dbReference>
<evidence type="ECO:0000256" key="4">
    <source>
        <dbReference type="ARBA" id="ARBA00023163"/>
    </source>
</evidence>
<dbReference type="Pfam" id="PF04542">
    <property type="entry name" value="Sigma70_r2"/>
    <property type="match status" value="1"/>
</dbReference>
<dbReference type="EMBL" id="FNYQ01000001">
    <property type="protein sequence ID" value="SEI40526.1"/>
    <property type="molecule type" value="Genomic_DNA"/>
</dbReference>
<keyword evidence="2" id="KW-0805">Transcription regulation</keyword>
<name>A0A1H6QF66_9GAMM</name>
<dbReference type="SUPFAM" id="SSF88946">
    <property type="entry name" value="Sigma2 domain of RNA polymerase sigma factors"/>
    <property type="match status" value="1"/>
</dbReference>
<dbReference type="InterPro" id="IPR036388">
    <property type="entry name" value="WH-like_DNA-bd_sf"/>
</dbReference>
<dbReference type="GO" id="GO:0016987">
    <property type="term" value="F:sigma factor activity"/>
    <property type="evidence" value="ECO:0007669"/>
    <property type="project" value="UniProtKB-KW"/>
</dbReference>
<dbReference type="PANTHER" id="PTHR43133">
    <property type="entry name" value="RNA POLYMERASE ECF-TYPE SIGMA FACTO"/>
    <property type="match status" value="1"/>
</dbReference>
<dbReference type="OrthoDB" id="9794372at2"/>
<dbReference type="Gene3D" id="1.10.10.10">
    <property type="entry name" value="Winged helix-like DNA-binding domain superfamily/Winged helix DNA-binding domain"/>
    <property type="match status" value="1"/>
</dbReference>
<dbReference type="InterPro" id="IPR007627">
    <property type="entry name" value="RNA_pol_sigma70_r2"/>
</dbReference>
<evidence type="ECO:0000256" key="2">
    <source>
        <dbReference type="ARBA" id="ARBA00023015"/>
    </source>
</evidence>
<evidence type="ECO:0000313" key="8">
    <source>
        <dbReference type="Proteomes" id="UP000199250"/>
    </source>
</evidence>
<feature type="domain" description="RNA polymerase sigma-70 region 2" evidence="5">
    <location>
        <begin position="34"/>
        <end position="91"/>
    </location>
</feature>
<dbReference type="InterPro" id="IPR014284">
    <property type="entry name" value="RNA_pol_sigma-70_dom"/>
</dbReference>
<feature type="domain" description="RNA polymerase sigma factor 70 region 4 type 2" evidence="6">
    <location>
        <begin position="127"/>
        <end position="178"/>
    </location>
</feature>
<evidence type="ECO:0000259" key="6">
    <source>
        <dbReference type="Pfam" id="PF08281"/>
    </source>
</evidence>
<accession>A0A1H6QF66</accession>
<dbReference type="SUPFAM" id="SSF88659">
    <property type="entry name" value="Sigma3 and sigma4 domains of RNA polymerase sigma factors"/>
    <property type="match status" value="1"/>
</dbReference>
<dbReference type="InterPro" id="IPR013324">
    <property type="entry name" value="RNA_pol_sigma_r3/r4-like"/>
</dbReference>
<keyword evidence="4" id="KW-0804">Transcription</keyword>
<dbReference type="Gene3D" id="1.10.1740.10">
    <property type="match status" value="1"/>
</dbReference>
<gene>
    <name evidence="7" type="ORF">SAMN04244572_00070</name>
</gene>
<dbReference type="AlphaFoldDB" id="A0A1H6QF66"/>
<dbReference type="Proteomes" id="UP000199250">
    <property type="component" value="Unassembled WGS sequence"/>
</dbReference>
<organism evidence="7 8">
    <name type="scientific">Azotobacter beijerinckii</name>
    <dbReference type="NCBI Taxonomy" id="170623"/>
    <lineage>
        <taxon>Bacteria</taxon>
        <taxon>Pseudomonadati</taxon>
        <taxon>Pseudomonadota</taxon>
        <taxon>Gammaproteobacteria</taxon>
        <taxon>Pseudomonadales</taxon>
        <taxon>Pseudomonadaceae</taxon>
        <taxon>Azotobacter</taxon>
    </lineage>
</organism>
<dbReference type="InterPro" id="IPR013325">
    <property type="entry name" value="RNA_pol_sigma_r2"/>
</dbReference>
<evidence type="ECO:0000256" key="3">
    <source>
        <dbReference type="ARBA" id="ARBA00023082"/>
    </source>
</evidence>
<comment type="similarity">
    <text evidence="1">Belongs to the sigma-70 factor family. ECF subfamily.</text>
</comment>
<dbReference type="Pfam" id="PF08281">
    <property type="entry name" value="Sigma70_r4_2"/>
    <property type="match status" value="1"/>
</dbReference>
<dbReference type="GO" id="GO:0006352">
    <property type="term" value="P:DNA-templated transcription initiation"/>
    <property type="evidence" value="ECO:0007669"/>
    <property type="project" value="InterPro"/>
</dbReference>